<dbReference type="AlphaFoldDB" id="A0A4R1R902"/>
<protein>
    <submittedName>
        <fullName evidence="3">Glycogen(Starch) synthase</fullName>
    </submittedName>
</protein>
<feature type="domain" description="Glycosyltransferase subfamily 4-like N-terminal" evidence="2">
    <location>
        <begin position="15"/>
        <end position="187"/>
    </location>
</feature>
<proteinExistence type="predicted"/>
<reference evidence="3 4" key="1">
    <citation type="submission" date="2019-03" db="EMBL/GenBank/DDBJ databases">
        <title>Genomic Encyclopedia of Type Strains, Phase IV (KMG-IV): sequencing the most valuable type-strain genomes for metagenomic binning, comparative biology and taxonomic classification.</title>
        <authorList>
            <person name="Goeker M."/>
        </authorList>
    </citation>
    <scope>NUCLEOTIDE SEQUENCE [LARGE SCALE GENOMIC DNA]</scope>
    <source>
        <strain evidence="3 4">LX-B</strain>
    </source>
</reference>
<dbReference type="Pfam" id="PF13439">
    <property type="entry name" value="Glyco_transf_4"/>
    <property type="match status" value="1"/>
</dbReference>
<evidence type="ECO:0000259" key="1">
    <source>
        <dbReference type="Pfam" id="PF00534"/>
    </source>
</evidence>
<dbReference type="PANTHER" id="PTHR45947">
    <property type="entry name" value="SULFOQUINOVOSYL TRANSFERASE SQD2"/>
    <property type="match status" value="1"/>
</dbReference>
<evidence type="ECO:0000313" key="4">
    <source>
        <dbReference type="Proteomes" id="UP000295008"/>
    </source>
</evidence>
<dbReference type="PANTHER" id="PTHR45947:SF3">
    <property type="entry name" value="SULFOQUINOVOSYL TRANSFERASE SQD2"/>
    <property type="match status" value="1"/>
</dbReference>
<name>A0A4R1R902_HYDET</name>
<dbReference type="OrthoDB" id="9795068at2"/>
<accession>A0A4R1R902</accession>
<dbReference type="InterPro" id="IPR050194">
    <property type="entry name" value="Glycosyltransferase_grp1"/>
</dbReference>
<dbReference type="Proteomes" id="UP000295008">
    <property type="component" value="Unassembled WGS sequence"/>
</dbReference>
<dbReference type="RefSeq" id="WP_132016107.1">
    <property type="nucleotide sequence ID" value="NZ_SLUN01000031.1"/>
</dbReference>
<keyword evidence="4" id="KW-1185">Reference proteome</keyword>
<dbReference type="InterPro" id="IPR001296">
    <property type="entry name" value="Glyco_trans_1"/>
</dbReference>
<dbReference type="Pfam" id="PF00534">
    <property type="entry name" value="Glycos_transf_1"/>
    <property type="match status" value="1"/>
</dbReference>
<evidence type="ECO:0000313" key="3">
    <source>
        <dbReference type="EMBL" id="TCL61862.1"/>
    </source>
</evidence>
<feature type="domain" description="Glycosyl transferase family 1" evidence="1">
    <location>
        <begin position="208"/>
        <end position="365"/>
    </location>
</feature>
<dbReference type="GO" id="GO:0016757">
    <property type="term" value="F:glycosyltransferase activity"/>
    <property type="evidence" value="ECO:0007669"/>
    <property type="project" value="InterPro"/>
</dbReference>
<organism evidence="3 4">
    <name type="scientific">Hydrogenispora ethanolica</name>
    <dbReference type="NCBI Taxonomy" id="1082276"/>
    <lineage>
        <taxon>Bacteria</taxon>
        <taxon>Bacillati</taxon>
        <taxon>Bacillota</taxon>
        <taxon>Hydrogenispora</taxon>
    </lineage>
</organism>
<dbReference type="Gene3D" id="3.40.50.2000">
    <property type="entry name" value="Glycogen Phosphorylase B"/>
    <property type="match status" value="2"/>
</dbReference>
<dbReference type="CDD" id="cd03801">
    <property type="entry name" value="GT4_PimA-like"/>
    <property type="match status" value="1"/>
</dbReference>
<dbReference type="SUPFAM" id="SSF53756">
    <property type="entry name" value="UDP-Glycosyltransferase/glycogen phosphorylase"/>
    <property type="match status" value="1"/>
</dbReference>
<sequence length="422" mass="48243">MRILMLSWEFPPKVIGGIARHVDDLSRALARQGEDVHVITCGVQGAPYYELYHGVKVHRVGMHNPETPDFLTWVLQLNLNMVEEANRLIEDGWSFDVIHAHDWLAAYAGKNLKHSRQAPLVATIHATEYGRNNGLHNELQRYISNVEWWLGYEAWRVICCSQYMREELRRVFQLPDDKVRIIPNGVYLKDFVGTTMDPARIRDRYCASDEKMIFHIGRIVREKGLGVLLEALPRILETEPKTKLVIAGKGPYLDELKHRAYQLGVFNRVYFTGFIDDNTRNALFQCADVAVFPSLYEPFGIVALEGMAAGVPVVVSDTGGMQEIIHHGVNGLKAYTDNPVSLADNILWALSHPDHGQKMVKRAREDVRTIYSWEKIAMQTAAVYSQVLEEHSHSNWRGSYQDAPGRFEQRDVRSFGRYQNVQ</sequence>
<dbReference type="EMBL" id="SLUN01000031">
    <property type="protein sequence ID" value="TCL61862.1"/>
    <property type="molecule type" value="Genomic_DNA"/>
</dbReference>
<gene>
    <name evidence="3" type="ORF">EDC14_103131</name>
</gene>
<dbReference type="InterPro" id="IPR028098">
    <property type="entry name" value="Glyco_trans_4-like_N"/>
</dbReference>
<comment type="caution">
    <text evidence="3">The sequence shown here is derived from an EMBL/GenBank/DDBJ whole genome shotgun (WGS) entry which is preliminary data.</text>
</comment>
<evidence type="ECO:0000259" key="2">
    <source>
        <dbReference type="Pfam" id="PF13439"/>
    </source>
</evidence>